<dbReference type="AlphaFoldDB" id="A0A0A9D1I1"/>
<protein>
    <submittedName>
        <fullName evidence="1">Uncharacterized protein</fullName>
    </submittedName>
</protein>
<organism evidence="1">
    <name type="scientific">Arundo donax</name>
    <name type="common">Giant reed</name>
    <name type="synonym">Donax arundinaceus</name>
    <dbReference type="NCBI Taxonomy" id="35708"/>
    <lineage>
        <taxon>Eukaryota</taxon>
        <taxon>Viridiplantae</taxon>
        <taxon>Streptophyta</taxon>
        <taxon>Embryophyta</taxon>
        <taxon>Tracheophyta</taxon>
        <taxon>Spermatophyta</taxon>
        <taxon>Magnoliopsida</taxon>
        <taxon>Liliopsida</taxon>
        <taxon>Poales</taxon>
        <taxon>Poaceae</taxon>
        <taxon>PACMAD clade</taxon>
        <taxon>Arundinoideae</taxon>
        <taxon>Arundineae</taxon>
        <taxon>Arundo</taxon>
    </lineage>
</organism>
<evidence type="ECO:0000313" key="1">
    <source>
        <dbReference type="EMBL" id="JAD80553.1"/>
    </source>
</evidence>
<reference evidence="1" key="1">
    <citation type="submission" date="2014-09" db="EMBL/GenBank/DDBJ databases">
        <authorList>
            <person name="Magalhaes I.L.F."/>
            <person name="Oliveira U."/>
            <person name="Santos F.R."/>
            <person name="Vidigal T.H.D.A."/>
            <person name="Brescovit A.D."/>
            <person name="Santos A.J."/>
        </authorList>
    </citation>
    <scope>NUCLEOTIDE SEQUENCE</scope>
    <source>
        <tissue evidence="1">Shoot tissue taken approximately 20 cm above the soil surface</tissue>
    </source>
</reference>
<name>A0A0A9D1I1_ARUDO</name>
<proteinExistence type="predicted"/>
<dbReference type="EMBL" id="GBRH01217342">
    <property type="protein sequence ID" value="JAD80553.1"/>
    <property type="molecule type" value="Transcribed_RNA"/>
</dbReference>
<sequence>MFIYVKKYPSKKIQKRTVQEGLTNCTWVSDIQGALTVGAIIDYLHLWDLLSDFTLQVDIEDKHIWQFLDNTQPNRPMRAFFLEPYSLGLGRKYGRVGHLLNVSFSMVSCPQSLLDGGLSCEARFA</sequence>
<accession>A0A0A9D1I1</accession>
<reference evidence="1" key="2">
    <citation type="journal article" date="2015" name="Data Brief">
        <title>Shoot transcriptome of the giant reed, Arundo donax.</title>
        <authorList>
            <person name="Barrero R.A."/>
            <person name="Guerrero F.D."/>
            <person name="Moolhuijzen P."/>
            <person name="Goolsby J.A."/>
            <person name="Tidwell J."/>
            <person name="Bellgard S.E."/>
            <person name="Bellgard M.I."/>
        </authorList>
    </citation>
    <scope>NUCLEOTIDE SEQUENCE</scope>
    <source>
        <tissue evidence="1">Shoot tissue taken approximately 20 cm above the soil surface</tissue>
    </source>
</reference>